<comment type="caution">
    <text evidence="4">The sequence shown here is derived from an EMBL/GenBank/DDBJ whole genome shotgun (WGS) entry which is preliminary data.</text>
</comment>
<dbReference type="EMBL" id="NCTU01000101">
    <property type="protein sequence ID" value="PUW00489.1"/>
    <property type="molecule type" value="Genomic_DNA"/>
</dbReference>
<keyword evidence="2" id="KW-0520">NAD</keyword>
<evidence type="ECO:0000313" key="5">
    <source>
        <dbReference type="Proteomes" id="UP000244856"/>
    </source>
</evidence>
<dbReference type="PANTHER" id="PTHR22981:SF7">
    <property type="entry name" value="3-HYDROXYISOBUTYRATE DEHYDROGENASE, MITOCHONDRIAL"/>
    <property type="match status" value="1"/>
</dbReference>
<feature type="domain" description="6-phosphogluconate dehydrogenase NADP-binding" evidence="3">
    <location>
        <begin position="3"/>
        <end position="129"/>
    </location>
</feature>
<dbReference type="AlphaFoldDB" id="A0AA44Z5R9"/>
<accession>A0AA44Z5R9</accession>
<evidence type="ECO:0000256" key="1">
    <source>
        <dbReference type="ARBA" id="ARBA00023002"/>
    </source>
</evidence>
<dbReference type="SUPFAM" id="SSF51735">
    <property type="entry name" value="NAD(P)-binding Rossmann-fold domains"/>
    <property type="match status" value="1"/>
</dbReference>
<dbReference type="PANTHER" id="PTHR22981">
    <property type="entry name" value="3-HYDROXYISOBUTYRATE DEHYDROGENASE-RELATED"/>
    <property type="match status" value="1"/>
</dbReference>
<dbReference type="InterPro" id="IPR006115">
    <property type="entry name" value="6PGDH_NADP-bd"/>
</dbReference>
<proteinExistence type="predicted"/>
<gene>
    <name evidence="4" type="ORF">B7T07_22665</name>
</gene>
<name>A0AA44Z5R9_CROSK</name>
<dbReference type="Proteomes" id="UP000244856">
    <property type="component" value="Unassembled WGS sequence"/>
</dbReference>
<dbReference type="InterPro" id="IPR036291">
    <property type="entry name" value="NAD(P)-bd_dom_sf"/>
</dbReference>
<evidence type="ECO:0000313" key="4">
    <source>
        <dbReference type="EMBL" id="PUW00489.1"/>
    </source>
</evidence>
<organism evidence="4 5">
    <name type="scientific">Cronobacter sakazakii</name>
    <name type="common">Enterobacter sakazakii</name>
    <dbReference type="NCBI Taxonomy" id="28141"/>
    <lineage>
        <taxon>Bacteria</taxon>
        <taxon>Pseudomonadati</taxon>
        <taxon>Pseudomonadota</taxon>
        <taxon>Gammaproteobacteria</taxon>
        <taxon>Enterobacterales</taxon>
        <taxon>Enterobacteriaceae</taxon>
        <taxon>Cronobacter</taxon>
    </lineage>
</organism>
<dbReference type="GO" id="GO:0016054">
    <property type="term" value="P:organic acid catabolic process"/>
    <property type="evidence" value="ECO:0007669"/>
    <property type="project" value="UniProtKB-ARBA"/>
</dbReference>
<protein>
    <submittedName>
        <fullName evidence="4">3-hydroxyisobutyrate dehydrogenase</fullName>
    </submittedName>
</protein>
<dbReference type="Pfam" id="PF03446">
    <property type="entry name" value="NAD_binding_2"/>
    <property type="match status" value="1"/>
</dbReference>
<reference evidence="4 5" key="1">
    <citation type="submission" date="2017-04" db="EMBL/GenBank/DDBJ databases">
        <title>Cronobacter sakazakii, ST83 Lineage Isolates.</title>
        <authorList>
            <person name="Chase H."/>
            <person name="Tall B."/>
            <person name="Gopinath G."/>
            <person name="Lehner A."/>
        </authorList>
    </citation>
    <scope>NUCLEOTIDE SEQUENCE [LARGE SCALE GENOMIC DNA]</scope>
    <source>
        <strain evidence="4 5">MOD1_Comp15</strain>
    </source>
</reference>
<evidence type="ECO:0000256" key="2">
    <source>
        <dbReference type="ARBA" id="ARBA00023027"/>
    </source>
</evidence>
<dbReference type="InterPro" id="IPR002204">
    <property type="entry name" value="3-OH-isobutyrate_DH-rel_CS"/>
</dbReference>
<dbReference type="GO" id="GO:0050661">
    <property type="term" value="F:NADP binding"/>
    <property type="evidence" value="ECO:0007669"/>
    <property type="project" value="InterPro"/>
</dbReference>
<sequence length="129" mass="13687">MKKIGFIGLGNMGLPMSKNLVKSSYTVYGVDLNKEAEASFEKEGGIIGLSISKLAETCDVIFTSLPSPRAVEAVYFGEEGLFENSHSNVALIDTSTVSPQLNKQLEESAKEKKVDFLAAPVSGGVIGAE</sequence>
<dbReference type="Gene3D" id="3.40.50.720">
    <property type="entry name" value="NAD(P)-binding Rossmann-like Domain"/>
    <property type="match status" value="1"/>
</dbReference>
<feature type="non-terminal residue" evidence="4">
    <location>
        <position position="129"/>
    </location>
</feature>
<dbReference type="PROSITE" id="PS00895">
    <property type="entry name" value="3_HYDROXYISOBUT_DH"/>
    <property type="match status" value="1"/>
</dbReference>
<evidence type="ECO:0000259" key="3">
    <source>
        <dbReference type="Pfam" id="PF03446"/>
    </source>
</evidence>
<keyword evidence="1" id="KW-0560">Oxidoreductase</keyword>
<dbReference type="RefSeq" id="WP_165756337.1">
    <property type="nucleotide sequence ID" value="NZ_NCTU01000101.1"/>
</dbReference>
<dbReference type="GO" id="GO:0016616">
    <property type="term" value="F:oxidoreductase activity, acting on the CH-OH group of donors, NAD or NADP as acceptor"/>
    <property type="evidence" value="ECO:0007669"/>
    <property type="project" value="TreeGrafter"/>
</dbReference>